<evidence type="ECO:0000256" key="1">
    <source>
        <dbReference type="SAM" id="MobiDB-lite"/>
    </source>
</evidence>
<dbReference type="EMBL" id="KJ752083">
    <property type="protein sequence ID" value="AHZ32876.1"/>
    <property type="molecule type" value="Genomic_RNA"/>
</dbReference>
<gene>
    <name evidence="2" type="primary">NSP5</name>
    <name evidence="2" type="ORF">L312_42277gpNSP5</name>
</gene>
<sequence length="181" mass="20926">MAEVSEFDFKIKKDKKKQEKTKPKKMVVKDNETVVTHEEKSERGSVYSEESSNHSSSNYAEAYERLQRELNTNESNDNKCKRTIRNWADEVERQESESESEYDIPDTESIPKKTNIIDMGSETKEQIMNEISKIRMEMDVIKEAMKPQGVDAAFNLILKNVDNLSTKQKHALVNAIVMSMK</sequence>
<name>A0A024CES9_9REOV</name>
<feature type="compositionally biased region" description="Basic and acidic residues" evidence="1">
    <location>
        <begin position="7"/>
        <end position="43"/>
    </location>
</feature>
<protein>
    <submittedName>
        <fullName evidence="2">Non-structural protein 5</fullName>
    </submittedName>
</protein>
<organism evidence="2 3">
    <name type="scientific">Rotavirus G</name>
    <dbReference type="NCBI Taxonomy" id="183407"/>
    <lineage>
        <taxon>Viruses</taxon>
        <taxon>Riboviria</taxon>
        <taxon>Orthornavirae</taxon>
        <taxon>Duplornaviricota</taxon>
        <taxon>Resentoviricetes</taxon>
        <taxon>Reovirales</taxon>
        <taxon>Sedoreoviridae</taxon>
        <taxon>Rotavirus</taxon>
        <taxon>Rotavirus gammagastroenteritidis</taxon>
    </lineage>
</organism>
<accession>A0A024CES9</accession>
<proteinExistence type="predicted"/>
<dbReference type="Pfam" id="PF17580">
    <property type="entry name" value="GBR_NSP5"/>
    <property type="match status" value="1"/>
</dbReference>
<dbReference type="InterPro" id="IPR020244">
    <property type="entry name" value="Rotavirus_B_NSP5"/>
</dbReference>
<evidence type="ECO:0000313" key="2">
    <source>
        <dbReference type="EMBL" id="AHZ32876.1"/>
    </source>
</evidence>
<dbReference type="Proteomes" id="UP000167086">
    <property type="component" value="Genome"/>
</dbReference>
<feature type="region of interest" description="Disordered" evidence="1">
    <location>
        <begin position="1"/>
        <end position="61"/>
    </location>
</feature>
<feature type="compositionally biased region" description="Low complexity" evidence="1">
    <location>
        <begin position="45"/>
        <end position="61"/>
    </location>
</feature>
<reference evidence="2 3" key="1">
    <citation type="journal article" date="2015" name="Genome Announc.">
        <title>Complete genomic sequence for an avian group g rotavirus from South Africa.</title>
        <authorList>
            <person name="Stucker K.M."/>
            <person name="Stockwell T.B."/>
            <person name="Nyaga M.M."/>
            <person name="Halpin R.A."/>
            <person name="Fedorova N."/>
            <person name="Akopov A."/>
            <person name="Ngoveni H."/>
            <person name="Peenze I."/>
            <person name="Seheri M.L."/>
            <person name="Mphahlele M.J."/>
            <person name="Wentworth D.E."/>
        </authorList>
    </citation>
    <scope>NUCLEOTIDE SEQUENCE [LARGE SCALE GENOMIC DNA]</scope>
    <source>
        <strain evidence="2">RVG/chicken/ZAF/MRC-DPRU1679/2011/GXP[X]</strain>
    </source>
</reference>
<evidence type="ECO:0000313" key="3">
    <source>
        <dbReference type="Proteomes" id="UP000167086"/>
    </source>
</evidence>